<organism evidence="1 2">
    <name type="scientific">Pleodorina starrii</name>
    <dbReference type="NCBI Taxonomy" id="330485"/>
    <lineage>
        <taxon>Eukaryota</taxon>
        <taxon>Viridiplantae</taxon>
        <taxon>Chlorophyta</taxon>
        <taxon>core chlorophytes</taxon>
        <taxon>Chlorophyceae</taxon>
        <taxon>CS clade</taxon>
        <taxon>Chlamydomonadales</taxon>
        <taxon>Volvocaceae</taxon>
        <taxon>Pleodorina</taxon>
    </lineage>
</organism>
<sequence length="204" mass="21667">MDIGTVNLDISGLSDTALGQVDSAYKCWALVYSGAPSDSGTVFCVHDEHHTVISSAASFLIGRSNDTHDLSMIRTDIQIHEENLGPHLLTLVLDKWITKSGVLLAVNAAILSESAVINERTSLGFVSRCSLLSNEDENPVFTAAGFIFHAGMDTAVKALVDLSTPAGGLLFGSCKIKIEPPLQHVNGNVTVADGMTPRTRPLHA</sequence>
<accession>A0A9W6BCU0</accession>
<gene>
    <name evidence="1" type="primary">PLESTMB000363</name>
    <name evidence="1" type="ORF">PLESTB_000217300</name>
</gene>
<dbReference type="Proteomes" id="UP001165080">
    <property type="component" value="Unassembled WGS sequence"/>
</dbReference>
<comment type="caution">
    <text evidence="1">The sequence shown here is derived from an EMBL/GenBank/DDBJ whole genome shotgun (WGS) entry which is preliminary data.</text>
</comment>
<dbReference type="AlphaFoldDB" id="A0A9W6BCU0"/>
<name>A0A9W6BCU0_9CHLO</name>
<protein>
    <submittedName>
        <fullName evidence="1">Uncharacterized protein</fullName>
    </submittedName>
</protein>
<evidence type="ECO:0000313" key="2">
    <source>
        <dbReference type="Proteomes" id="UP001165080"/>
    </source>
</evidence>
<proteinExistence type="predicted"/>
<dbReference type="EMBL" id="BRXU01000002">
    <property type="protein sequence ID" value="GLC49420.1"/>
    <property type="molecule type" value="Genomic_DNA"/>
</dbReference>
<reference evidence="1 2" key="1">
    <citation type="journal article" date="2023" name="Commun. Biol.">
        <title>Reorganization of the ancestral sex-determining regions during the evolution of trioecy in Pleodorina starrii.</title>
        <authorList>
            <person name="Takahashi K."/>
            <person name="Suzuki S."/>
            <person name="Kawai-Toyooka H."/>
            <person name="Yamamoto K."/>
            <person name="Hamaji T."/>
            <person name="Ootsuki R."/>
            <person name="Yamaguchi H."/>
            <person name="Kawachi M."/>
            <person name="Higashiyama T."/>
            <person name="Nozaki H."/>
        </authorList>
    </citation>
    <scope>NUCLEOTIDE SEQUENCE [LARGE SCALE GENOMIC DNA]</scope>
    <source>
        <strain evidence="1 2">NIES-4479</strain>
    </source>
</reference>
<keyword evidence="2" id="KW-1185">Reference proteome</keyword>
<evidence type="ECO:0000313" key="1">
    <source>
        <dbReference type="EMBL" id="GLC49420.1"/>
    </source>
</evidence>